<dbReference type="EC" id="3.4.19.12" evidence="3"/>
<evidence type="ECO:0000256" key="3">
    <source>
        <dbReference type="ARBA" id="ARBA00012759"/>
    </source>
</evidence>
<dbReference type="Pfam" id="PF06337">
    <property type="entry name" value="DUSP"/>
    <property type="match status" value="1"/>
</dbReference>
<feature type="compositionally biased region" description="Polar residues" evidence="8">
    <location>
        <begin position="684"/>
        <end position="706"/>
    </location>
</feature>
<evidence type="ECO:0000256" key="2">
    <source>
        <dbReference type="ARBA" id="ARBA00009085"/>
    </source>
</evidence>
<accession>A0A2V1E8H0</accession>
<keyword evidence="12" id="KW-1185">Reference proteome</keyword>
<dbReference type="STRING" id="97972.A0A2V1E8H0"/>
<evidence type="ECO:0000313" key="11">
    <source>
        <dbReference type="EMBL" id="PVI05610.1"/>
    </source>
</evidence>
<feature type="region of interest" description="Disordered" evidence="8">
    <location>
        <begin position="943"/>
        <end position="973"/>
    </location>
</feature>
<feature type="compositionally biased region" description="Basic and acidic residues" evidence="8">
    <location>
        <begin position="649"/>
        <end position="659"/>
    </location>
</feature>
<dbReference type="PROSITE" id="PS51283">
    <property type="entry name" value="DUSP"/>
    <property type="match status" value="1"/>
</dbReference>
<feature type="domain" description="DUSP" evidence="10">
    <location>
        <begin position="744"/>
        <end position="869"/>
    </location>
</feature>
<feature type="compositionally biased region" description="Polar residues" evidence="8">
    <location>
        <begin position="529"/>
        <end position="538"/>
    </location>
</feature>
<dbReference type="GO" id="GO:0016579">
    <property type="term" value="P:protein deubiquitination"/>
    <property type="evidence" value="ECO:0007669"/>
    <property type="project" value="InterPro"/>
</dbReference>
<dbReference type="Pfam" id="PF00443">
    <property type="entry name" value="UCH"/>
    <property type="match status" value="1"/>
</dbReference>
<feature type="compositionally biased region" description="Acidic residues" evidence="8">
    <location>
        <begin position="2096"/>
        <end position="2107"/>
    </location>
</feature>
<dbReference type="PANTHER" id="PTHR21646">
    <property type="entry name" value="UBIQUITIN CARBOXYL-TERMINAL HYDROLASE"/>
    <property type="match status" value="1"/>
</dbReference>
<dbReference type="SUPFAM" id="SSF54001">
    <property type="entry name" value="Cysteine proteinases"/>
    <property type="match status" value="1"/>
</dbReference>
<keyword evidence="6" id="KW-0378">Hydrolase</keyword>
<dbReference type="CDD" id="cd02674">
    <property type="entry name" value="Peptidase_C19R"/>
    <property type="match status" value="1"/>
</dbReference>
<evidence type="ECO:0000256" key="7">
    <source>
        <dbReference type="ARBA" id="ARBA00022807"/>
    </source>
</evidence>
<gene>
    <name evidence="11" type="ORF">DM02DRAFT_516396</name>
</gene>
<feature type="compositionally biased region" description="Polar residues" evidence="8">
    <location>
        <begin position="434"/>
        <end position="454"/>
    </location>
</feature>
<dbReference type="InterPro" id="IPR018200">
    <property type="entry name" value="USP_CS"/>
</dbReference>
<comment type="catalytic activity">
    <reaction evidence="1">
        <text>Thiol-dependent hydrolysis of ester, thioester, amide, peptide and isopeptide bonds formed by the C-terminal Gly of ubiquitin (a 76-residue protein attached to proteins as an intracellular targeting signal).</text>
        <dbReference type="EC" id="3.4.19.12"/>
    </reaction>
</comment>
<dbReference type="InterPro" id="IPR001394">
    <property type="entry name" value="Peptidase_C19_UCH"/>
</dbReference>
<feature type="region of interest" description="Disordered" evidence="8">
    <location>
        <begin position="1921"/>
        <end position="1955"/>
    </location>
</feature>
<evidence type="ECO:0000256" key="6">
    <source>
        <dbReference type="ARBA" id="ARBA00022801"/>
    </source>
</evidence>
<dbReference type="OrthoDB" id="952271at2759"/>
<dbReference type="PROSITE" id="PS50235">
    <property type="entry name" value="USP_3"/>
    <property type="match status" value="1"/>
</dbReference>
<feature type="compositionally biased region" description="Polar residues" evidence="8">
    <location>
        <begin position="1058"/>
        <end position="1071"/>
    </location>
</feature>
<dbReference type="PROSITE" id="PS00973">
    <property type="entry name" value="USP_2"/>
    <property type="match status" value="1"/>
</dbReference>
<dbReference type="InterPro" id="IPR028889">
    <property type="entry name" value="USP"/>
</dbReference>
<comment type="similarity">
    <text evidence="2">Belongs to the peptidase C19 family.</text>
</comment>
<feature type="compositionally biased region" description="Polar residues" evidence="8">
    <location>
        <begin position="1632"/>
        <end position="1644"/>
    </location>
</feature>
<sequence>MDPESVAFQPRDDFWRIQNEMLRVQQTQSELTDRLNRLERRHEDDSRLKNVWGTASPFPSVLGGTPQQVPLQQPTAEHFSSFDDAPTNLIGNLQLDADDEPRRIGTTSRANSVRFDETADYGRWAHASRTSLDLIPRTGSGMGGHAMSERSYSHKSIGGQSSTGHSVHSATSGRANSLTGYGSGSAIEPPGLAPGLFILGSVPAIIRCWLTTVFKHDTMLYAAVCSGSYASYLDIRLIEQLGLQDEVTQSDDGTHRIKMPIYFPEAIPVSSSSHSSSPAPQLPSLTVTFTVVENPDLEDSKSIQIFLGSDMMRAHNADILFSSNQLTLYDDDQSKMRIPLVRPEDERTFNSLYVGSGSRMTAFRQAHGGATEQSESGLLKPTATEDDADSRNEVERSVGNFSKLNGASAHDSEDGSSGRPSLEQRPGVGLGLSRSVSASKEPQEPSQANTTPRSVPSPAIWSNWRRDTERSSSVDVANGSSSTYQRRDTGIKVLKKPGSRIASTSISQNSPVAGQSRFFDDGKRRESNVSETDSNAPSLKSAVSGDKVKESGPSLSKGPSSNPGTGVAPRSSPLPLPPQPSSTTSITTTTTSLRASVSPPRYLPPHMHDEVLDATSESTHTLSREPTAASSPSEAYAHLTLDAEPMVAEADRTRSSDHKPHIRASSPAKRLHSDMDDSPMDIDGQSSTRRNSATKSASTPQRSLRATSVEMVDATSNGSSESASLSNVESTATSVSTTPSSDLPSLEDQVNKVLALSRKPLKDGQVGYIVSHSWLERVWARTPQYADKQREFSKSATEGAIGPVDNSNLVDPAALSQDLADQQGDDFVSLRPNLTLEQDFEVLPEEAWNHIVAWYGVKEGTPIIKRYAHDTPPDEFTSNIQYELNPPIFTIRKVRKTVPSTHQPSKKLVASRSDNFVEFMKAAKRAANIDVDHKVRIWRILNTPTATDEPTQQPSGILTPEASPPRALPPTPANPPLVIDAVSLAGLEIGTQREEVTGKDEKANEIFNDDLNLSGAGLAEDQVLVLEEQDENGTYITDTVPKASAKSNALESKAITKGTKSATNSGRSTPAPSGPLTRGRTRNGRTRGTAGLTNLGNTCYMNSALQCVRSVEELAVYFLSGKYKREINTDNPLGHNGNIAKAYAGLMAAIYDENGTSSFAPKNFKNTLGRAQPIFSGYGQQDSQEFLSFLVDGLHEDLNRIHKKPYTENPESDDNTHRDPEAIKALGEKFRAIHRARNDSVAMDLFNGFYKNTMVCPDCDKVSITFDPFSLVTLQLPVEQTWQHTVRWVPWRGRMWDVQVDIDKHASIKALKEYVGKRFGVESNRIMASEVYSHKYYKHFEDSALVSEIQQRDEIYLYELDGVPTNWPPPKSKKKKSYMNYTSTLYGNDSHEDIPEAANAAHDNILVPILHRAPNSSSAYRTSSWNMKLWPSFILVSRDEAKDYDSIFKKVLSKVGQMTSRDIFTEINDHSLTQSRSGSDVVVTTEEDASPNGDARVQDGSIDGEDNMVEVTMTDPAETPQNATSDQDDLPEVLRPGTFIPPDFHQLFSMNHSRAANEFIPTGWSSVDTTKHFEPISKRVRVVSSRGSSMHSLDDASNSVSSDEDDAPQFSADPQASIEAATQSSDEDENIMQPSIETNNSSRNGRQKPKNKKLSKHEKKLLRNKNRKTYSKKGKGNVAQPTKSYEEPEDEDDERLIKMGEAIVLDWTAEAFEALFEGVNTDDARGMETTKFIELLEDEELKAKKARRIARRKNGITLEECFAETSKSEVLSEDNAWYCSRCKELRRATKTLEIWTAPDILVVHLKRFSSHRAFRDKVDALVDFPMEGLDLTGKVGLPEDKELVYDLFAVDNHYGGLGGGHYTAFAKNFFDQQWYEYNDSSVSKCGRSVVTTAAYLLFYRRRSAGPLGPPALQEIVNKWRDPDMTDGDEENDGASSRNDSPAGNGLRLDGSSRNGSSSAFATGAGALRGGGSAGAGSLVLSGAAAGTPGVDDEELDPPPYDEGFSEPSLDLAAVYAPLHNATQSTWNFASLTDDAPMQGEDGDDAASDQVNAGDDESLEDRMQDFDNDREEFVNADFEAGGGHGGATTPLLTGSGDQDDSDVAEIRV</sequence>
<feature type="compositionally biased region" description="Basic and acidic residues" evidence="8">
    <location>
        <begin position="518"/>
        <end position="528"/>
    </location>
</feature>
<dbReference type="PROSITE" id="PS00972">
    <property type="entry name" value="USP_1"/>
    <property type="match status" value="1"/>
</dbReference>
<dbReference type="Gene3D" id="3.90.70.10">
    <property type="entry name" value="Cysteine proteinases"/>
    <property type="match status" value="2"/>
</dbReference>
<feature type="region of interest" description="Disordered" evidence="8">
    <location>
        <begin position="1582"/>
        <end position="1692"/>
    </location>
</feature>
<feature type="compositionally biased region" description="Polar residues" evidence="8">
    <location>
        <begin position="943"/>
        <end position="956"/>
    </location>
</feature>
<feature type="region of interest" description="Disordered" evidence="8">
    <location>
        <begin position="1516"/>
        <end position="1538"/>
    </location>
</feature>
<dbReference type="SMART" id="SM00695">
    <property type="entry name" value="DUSP"/>
    <property type="match status" value="1"/>
</dbReference>
<organism evidence="11 12">
    <name type="scientific">Periconia macrospinosa</name>
    <dbReference type="NCBI Taxonomy" id="97972"/>
    <lineage>
        <taxon>Eukaryota</taxon>
        <taxon>Fungi</taxon>
        <taxon>Dikarya</taxon>
        <taxon>Ascomycota</taxon>
        <taxon>Pezizomycotina</taxon>
        <taxon>Dothideomycetes</taxon>
        <taxon>Pleosporomycetidae</taxon>
        <taxon>Pleosporales</taxon>
        <taxon>Massarineae</taxon>
        <taxon>Periconiaceae</taxon>
        <taxon>Periconia</taxon>
    </lineage>
</organism>
<dbReference type="InterPro" id="IPR006615">
    <property type="entry name" value="Pept_C19_DUSP"/>
</dbReference>
<feature type="region of interest" description="Disordered" evidence="8">
    <location>
        <begin position="1984"/>
        <end position="2006"/>
    </location>
</feature>
<keyword evidence="7" id="KW-0788">Thiol protease</keyword>
<dbReference type="InterPro" id="IPR035927">
    <property type="entry name" value="DUSP-like_sf"/>
</dbReference>
<dbReference type="PANTHER" id="PTHR21646:SF24">
    <property type="entry name" value="UBIQUITIN CARBOXYL-TERMINAL HYDROLASE"/>
    <property type="match status" value="1"/>
</dbReference>
<dbReference type="GO" id="GO:0006508">
    <property type="term" value="P:proteolysis"/>
    <property type="evidence" value="ECO:0007669"/>
    <property type="project" value="UniProtKB-KW"/>
</dbReference>
<keyword evidence="4" id="KW-0645">Protease</keyword>
<evidence type="ECO:0000256" key="4">
    <source>
        <dbReference type="ARBA" id="ARBA00022670"/>
    </source>
</evidence>
<dbReference type="InterPro" id="IPR038765">
    <property type="entry name" value="Papain-like_cys_pep_sf"/>
</dbReference>
<feature type="compositionally biased region" description="Low complexity" evidence="8">
    <location>
        <begin position="581"/>
        <end position="593"/>
    </location>
</feature>
<feature type="region of interest" description="Disordered" evidence="8">
    <location>
        <begin position="135"/>
        <end position="175"/>
    </location>
</feature>
<feature type="region of interest" description="Disordered" evidence="8">
    <location>
        <begin position="1474"/>
        <end position="1503"/>
    </location>
</feature>
<feature type="region of interest" description="Disordered" evidence="8">
    <location>
        <begin position="2032"/>
        <end position="2107"/>
    </location>
</feature>
<protein>
    <recommendedName>
        <fullName evidence="3">ubiquitinyl hydrolase 1</fullName>
        <ecNumber evidence="3">3.4.19.12</ecNumber>
    </recommendedName>
</protein>
<feature type="compositionally biased region" description="Basic and acidic residues" evidence="8">
    <location>
        <begin position="2059"/>
        <end position="2072"/>
    </location>
</feature>
<feature type="compositionally biased region" description="Low complexity" evidence="8">
    <location>
        <begin position="473"/>
        <end position="482"/>
    </location>
</feature>
<evidence type="ECO:0000259" key="10">
    <source>
        <dbReference type="PROSITE" id="PS51283"/>
    </source>
</evidence>
<feature type="domain" description="USP" evidence="9">
    <location>
        <begin position="1090"/>
        <end position="1902"/>
    </location>
</feature>
<feature type="compositionally biased region" description="Polar residues" evidence="8">
    <location>
        <begin position="501"/>
        <end position="513"/>
    </location>
</feature>
<dbReference type="GO" id="GO:0004843">
    <property type="term" value="F:cysteine-type deubiquitinase activity"/>
    <property type="evidence" value="ECO:0007669"/>
    <property type="project" value="UniProtKB-EC"/>
</dbReference>
<feature type="compositionally biased region" description="Polar residues" evidence="8">
    <location>
        <begin position="553"/>
        <end position="564"/>
    </location>
</feature>
<feature type="region of interest" description="Disordered" evidence="8">
    <location>
        <begin position="365"/>
        <end position="633"/>
    </location>
</feature>
<dbReference type="EMBL" id="KZ805313">
    <property type="protein sequence ID" value="PVI05610.1"/>
    <property type="molecule type" value="Genomic_DNA"/>
</dbReference>
<keyword evidence="5" id="KW-0833">Ubl conjugation pathway</keyword>
<dbReference type="InterPro" id="IPR050185">
    <property type="entry name" value="Ub_carboxyl-term_hydrolase"/>
</dbReference>
<dbReference type="Proteomes" id="UP000244855">
    <property type="component" value="Unassembled WGS sequence"/>
</dbReference>
<feature type="region of interest" description="Disordered" evidence="8">
    <location>
        <begin position="1046"/>
        <end position="1089"/>
    </location>
</feature>
<feature type="compositionally biased region" description="Basic residues" evidence="8">
    <location>
        <begin position="1645"/>
        <end position="1675"/>
    </location>
</feature>
<evidence type="ECO:0000313" key="12">
    <source>
        <dbReference type="Proteomes" id="UP000244855"/>
    </source>
</evidence>
<feature type="compositionally biased region" description="Low complexity" evidence="8">
    <location>
        <begin position="714"/>
        <end position="741"/>
    </location>
</feature>
<evidence type="ECO:0000256" key="5">
    <source>
        <dbReference type="ARBA" id="ARBA00022786"/>
    </source>
</evidence>
<proteinExistence type="inferred from homology"/>
<evidence type="ECO:0000256" key="1">
    <source>
        <dbReference type="ARBA" id="ARBA00000707"/>
    </source>
</evidence>
<evidence type="ECO:0000259" key="9">
    <source>
        <dbReference type="PROSITE" id="PS50235"/>
    </source>
</evidence>
<name>A0A2V1E8H0_9PLEO</name>
<feature type="compositionally biased region" description="Polar residues" evidence="8">
    <location>
        <begin position="158"/>
        <end position="175"/>
    </location>
</feature>
<feature type="region of interest" description="Disordered" evidence="8">
    <location>
        <begin position="649"/>
        <end position="745"/>
    </location>
</feature>
<reference evidence="11 12" key="1">
    <citation type="journal article" date="2018" name="Sci. Rep.">
        <title>Comparative genomics provides insights into the lifestyle and reveals functional heterogeneity of dark septate endophytic fungi.</title>
        <authorList>
            <person name="Knapp D.G."/>
            <person name="Nemeth J.B."/>
            <person name="Barry K."/>
            <person name="Hainaut M."/>
            <person name="Henrissat B."/>
            <person name="Johnson J."/>
            <person name="Kuo A."/>
            <person name="Lim J.H.P."/>
            <person name="Lipzen A."/>
            <person name="Nolan M."/>
            <person name="Ohm R.A."/>
            <person name="Tamas L."/>
            <person name="Grigoriev I.V."/>
            <person name="Spatafora J.W."/>
            <person name="Nagy L.G."/>
            <person name="Kovacs G.M."/>
        </authorList>
    </citation>
    <scope>NUCLEOTIDE SEQUENCE [LARGE SCALE GENOMIC DNA]</scope>
    <source>
        <strain evidence="11 12">DSE2036</strain>
    </source>
</reference>
<dbReference type="SUPFAM" id="SSF143791">
    <property type="entry name" value="DUSP-like"/>
    <property type="match status" value="1"/>
</dbReference>
<evidence type="ECO:0000256" key="8">
    <source>
        <dbReference type="SAM" id="MobiDB-lite"/>
    </source>
</evidence>
<feature type="compositionally biased region" description="Pro residues" evidence="8">
    <location>
        <begin position="962"/>
        <end position="973"/>
    </location>
</feature>
<dbReference type="Gene3D" id="3.30.2230.10">
    <property type="entry name" value="DUSP-like"/>
    <property type="match status" value="1"/>
</dbReference>